<evidence type="ECO:0000256" key="4">
    <source>
        <dbReference type="ARBA" id="ARBA00022679"/>
    </source>
</evidence>
<keyword evidence="13" id="KW-1185">Reference proteome</keyword>
<evidence type="ECO:0000256" key="3">
    <source>
        <dbReference type="ARBA" id="ARBA00004868"/>
    </source>
</evidence>
<evidence type="ECO:0000256" key="6">
    <source>
        <dbReference type="ARBA" id="ARBA00022741"/>
    </source>
</evidence>
<evidence type="ECO:0000313" key="12">
    <source>
        <dbReference type="EMBL" id="GEN81250.1"/>
    </source>
</evidence>
<dbReference type="EMBL" id="BJYK01000009">
    <property type="protein sequence ID" value="GEN81250.1"/>
    <property type="molecule type" value="Genomic_DNA"/>
</dbReference>
<evidence type="ECO:0000256" key="2">
    <source>
        <dbReference type="ARBA" id="ARBA00001946"/>
    </source>
</evidence>
<comment type="caution">
    <text evidence="12">The sequence shown here is derived from an EMBL/GenBank/DDBJ whole genome shotgun (WGS) entry which is preliminary data.</text>
</comment>
<evidence type="ECO:0000256" key="5">
    <source>
        <dbReference type="ARBA" id="ARBA00022723"/>
    </source>
</evidence>
<keyword evidence="7 11" id="KW-0418">Kinase</keyword>
<comment type="function">
    <text evidence="11">Catalyzes the phosphorylation of the hydroxyl group of 4-methyl-5-beta-hydroxyethylthiazole (THZ).</text>
</comment>
<dbReference type="CDD" id="cd01170">
    <property type="entry name" value="THZ_kinase"/>
    <property type="match status" value="1"/>
</dbReference>
<dbReference type="InterPro" id="IPR000417">
    <property type="entry name" value="Hyethyz_kinase"/>
</dbReference>
<evidence type="ECO:0000256" key="10">
    <source>
        <dbReference type="ARBA" id="ARBA00022977"/>
    </source>
</evidence>
<gene>
    <name evidence="11 12" type="primary">thiM</name>
    <name evidence="12" type="ORF">AFE02nite_29840</name>
</gene>
<dbReference type="HAMAP" id="MF_00228">
    <property type="entry name" value="Thz_kinase"/>
    <property type="match status" value="1"/>
</dbReference>
<dbReference type="InterPro" id="IPR029056">
    <property type="entry name" value="Ribokinase-like"/>
</dbReference>
<name>A0A511Z1B4_9CELL</name>
<dbReference type="SUPFAM" id="SSF53613">
    <property type="entry name" value="Ribokinase-like"/>
    <property type="match status" value="1"/>
</dbReference>
<keyword evidence="4 11" id="KW-0808">Transferase</keyword>
<dbReference type="Gene3D" id="3.40.1190.20">
    <property type="match status" value="1"/>
</dbReference>
<dbReference type="PIRSF" id="PIRSF000513">
    <property type="entry name" value="Thz_kinase"/>
    <property type="match status" value="1"/>
</dbReference>
<reference evidence="12 13" key="1">
    <citation type="submission" date="2019-07" db="EMBL/GenBank/DDBJ databases">
        <title>Whole genome shotgun sequence of Actinotalea fermentans NBRC 105374.</title>
        <authorList>
            <person name="Hosoyama A."/>
            <person name="Uohara A."/>
            <person name="Ohji S."/>
            <person name="Ichikawa N."/>
        </authorList>
    </citation>
    <scope>NUCLEOTIDE SEQUENCE [LARGE SCALE GENOMIC DNA]</scope>
    <source>
        <strain evidence="12 13">NBRC 105374</strain>
    </source>
</reference>
<evidence type="ECO:0000256" key="11">
    <source>
        <dbReference type="HAMAP-Rule" id="MF_00228"/>
    </source>
</evidence>
<dbReference type="Proteomes" id="UP000321484">
    <property type="component" value="Unassembled WGS sequence"/>
</dbReference>
<evidence type="ECO:0000256" key="9">
    <source>
        <dbReference type="ARBA" id="ARBA00022842"/>
    </source>
</evidence>
<keyword evidence="6 11" id="KW-0547">Nucleotide-binding</keyword>
<dbReference type="GO" id="GO:0009228">
    <property type="term" value="P:thiamine biosynthetic process"/>
    <property type="evidence" value="ECO:0007669"/>
    <property type="project" value="UniProtKB-KW"/>
</dbReference>
<dbReference type="PRINTS" id="PR01099">
    <property type="entry name" value="HYETHTZKNASE"/>
</dbReference>
<dbReference type="GO" id="GO:0005524">
    <property type="term" value="F:ATP binding"/>
    <property type="evidence" value="ECO:0007669"/>
    <property type="project" value="UniProtKB-UniRule"/>
</dbReference>
<feature type="binding site" evidence="11">
    <location>
        <position position="183"/>
    </location>
    <ligand>
        <name>ATP</name>
        <dbReference type="ChEBI" id="CHEBI:30616"/>
    </ligand>
</feature>
<comment type="pathway">
    <text evidence="3 11">Cofactor biosynthesis; thiamine diphosphate biosynthesis; 4-methyl-5-(2-phosphoethyl)-thiazole from 5-(2-hydroxyethyl)-4-methylthiazole: step 1/1.</text>
</comment>
<dbReference type="GO" id="GO:0009229">
    <property type="term" value="P:thiamine diphosphate biosynthetic process"/>
    <property type="evidence" value="ECO:0007669"/>
    <property type="project" value="UniProtKB-UniRule"/>
</dbReference>
<keyword evidence="10 11" id="KW-0784">Thiamine biosynthesis</keyword>
<dbReference type="GO" id="GO:0000287">
    <property type="term" value="F:magnesium ion binding"/>
    <property type="evidence" value="ECO:0007669"/>
    <property type="project" value="UniProtKB-UniRule"/>
</dbReference>
<protein>
    <recommendedName>
        <fullName evidence="11">Hydroxyethylthiazole kinase</fullName>
        <ecNumber evidence="11">2.7.1.50</ecNumber>
    </recommendedName>
    <alternativeName>
        <fullName evidence="11">4-methyl-5-beta-hydroxyethylthiazole kinase</fullName>
        <shortName evidence="11">TH kinase</shortName>
        <shortName evidence="11">Thz kinase</shortName>
    </alternativeName>
</protein>
<dbReference type="AlphaFoldDB" id="A0A511Z1B4"/>
<keyword evidence="8 11" id="KW-0067">ATP-binding</keyword>
<sequence length="280" mass="27482">MSAMPAAADPTRPTPALPTPDDVAAALEAVRTRAPLVQCLTNIVVAQWTANTLLALGAAPAVVDNPREAAELASVADGVLVNLGTPYAETVAAMGPAVAAARGAGTPWVLDPVAAGALSWRTDVAQGLLAAGPPAILRGNASEVLALAGGDGGRGVDAVHTPEAAADSARATARRHGTVVAVSGPVDHVVDAARLVRVTNGHPWLTRVTGVGCALGATMAAFAAAVDDPLLAAVAATAVVTVAAESAAARTAGPGSFAVALLDDLAACTPEHLAARVSLA</sequence>
<evidence type="ECO:0000256" key="8">
    <source>
        <dbReference type="ARBA" id="ARBA00022840"/>
    </source>
</evidence>
<dbReference type="GO" id="GO:0004417">
    <property type="term" value="F:hydroxyethylthiazole kinase activity"/>
    <property type="evidence" value="ECO:0007669"/>
    <property type="project" value="UniProtKB-UniRule"/>
</dbReference>
<dbReference type="RefSeq" id="WP_407643104.1">
    <property type="nucleotide sequence ID" value="NZ_BJYK01000009.1"/>
</dbReference>
<comment type="caution">
    <text evidence="11">Lacks conserved residue(s) required for the propagation of feature annotation.</text>
</comment>
<comment type="similarity">
    <text evidence="11">Belongs to the Thz kinase family.</text>
</comment>
<dbReference type="EC" id="2.7.1.50" evidence="11"/>
<proteinExistence type="inferred from homology"/>
<feature type="binding site" evidence="11">
    <location>
        <position position="210"/>
    </location>
    <ligand>
        <name>substrate</name>
    </ligand>
</feature>
<organism evidence="12 13">
    <name type="scientific">Actinotalea fermentans</name>
    <dbReference type="NCBI Taxonomy" id="43671"/>
    <lineage>
        <taxon>Bacteria</taxon>
        <taxon>Bacillati</taxon>
        <taxon>Actinomycetota</taxon>
        <taxon>Actinomycetes</taxon>
        <taxon>Micrococcales</taxon>
        <taxon>Cellulomonadaceae</taxon>
        <taxon>Actinotalea</taxon>
    </lineage>
</organism>
<evidence type="ECO:0000256" key="1">
    <source>
        <dbReference type="ARBA" id="ARBA00001771"/>
    </source>
</evidence>
<comment type="catalytic activity">
    <reaction evidence="1 11">
        <text>5-(2-hydroxyethyl)-4-methylthiazole + ATP = 4-methyl-5-(2-phosphooxyethyl)-thiazole + ADP + H(+)</text>
        <dbReference type="Rhea" id="RHEA:24212"/>
        <dbReference type="ChEBI" id="CHEBI:15378"/>
        <dbReference type="ChEBI" id="CHEBI:17957"/>
        <dbReference type="ChEBI" id="CHEBI:30616"/>
        <dbReference type="ChEBI" id="CHEBI:58296"/>
        <dbReference type="ChEBI" id="CHEBI:456216"/>
        <dbReference type="EC" id="2.7.1.50"/>
    </reaction>
</comment>
<dbReference type="NCBIfam" id="NF006830">
    <property type="entry name" value="PRK09355.1"/>
    <property type="match status" value="1"/>
</dbReference>
<accession>A0A511Z1B4</accession>
<dbReference type="UniPathway" id="UPA00060">
    <property type="reaction ID" value="UER00139"/>
</dbReference>
<keyword evidence="9 11" id="KW-0460">Magnesium</keyword>
<comment type="cofactor">
    <cofactor evidence="2 11">
        <name>Mg(2+)</name>
        <dbReference type="ChEBI" id="CHEBI:18420"/>
    </cofactor>
</comment>
<feature type="binding site" evidence="11">
    <location>
        <position position="138"/>
    </location>
    <ligand>
        <name>ATP</name>
        <dbReference type="ChEBI" id="CHEBI:30616"/>
    </ligand>
</feature>
<evidence type="ECO:0000313" key="13">
    <source>
        <dbReference type="Proteomes" id="UP000321484"/>
    </source>
</evidence>
<dbReference type="Pfam" id="PF02110">
    <property type="entry name" value="HK"/>
    <property type="match status" value="1"/>
</dbReference>
<keyword evidence="5 11" id="KW-0479">Metal-binding</keyword>
<evidence type="ECO:0000256" key="7">
    <source>
        <dbReference type="ARBA" id="ARBA00022777"/>
    </source>
</evidence>